<dbReference type="CDD" id="cd03694">
    <property type="entry name" value="GTPBP_II"/>
    <property type="match status" value="1"/>
</dbReference>
<dbReference type="EMBL" id="VCGU01000003">
    <property type="protein sequence ID" value="TRY78645.1"/>
    <property type="molecule type" value="Genomic_DNA"/>
</dbReference>
<organism evidence="5 6">
    <name type="scientific">Tigriopus californicus</name>
    <name type="common">Marine copepod</name>
    <dbReference type="NCBI Taxonomy" id="6832"/>
    <lineage>
        <taxon>Eukaryota</taxon>
        <taxon>Metazoa</taxon>
        <taxon>Ecdysozoa</taxon>
        <taxon>Arthropoda</taxon>
        <taxon>Crustacea</taxon>
        <taxon>Multicrustacea</taxon>
        <taxon>Hexanauplia</taxon>
        <taxon>Copepoda</taxon>
        <taxon>Harpacticoida</taxon>
        <taxon>Harpacticidae</taxon>
        <taxon>Tigriopus</taxon>
    </lineage>
</organism>
<dbReference type="SUPFAM" id="SSF52540">
    <property type="entry name" value="P-loop containing nucleoside triphosphate hydrolases"/>
    <property type="match status" value="1"/>
</dbReference>
<protein>
    <recommendedName>
        <fullName evidence="4">Tr-type G domain-containing protein</fullName>
    </recommendedName>
</protein>
<dbReference type="AlphaFoldDB" id="A0A553PLU5"/>
<feature type="domain" description="Tr-type G" evidence="4">
    <location>
        <begin position="218"/>
        <end position="442"/>
    </location>
</feature>
<dbReference type="InterPro" id="IPR050055">
    <property type="entry name" value="EF-Tu_GTPase"/>
</dbReference>
<evidence type="ECO:0000313" key="6">
    <source>
        <dbReference type="Proteomes" id="UP000318571"/>
    </source>
</evidence>
<dbReference type="STRING" id="6832.A0A553PLU5"/>
<accession>A0A553PLU5</accession>
<dbReference type="PANTHER" id="PTHR43721:SF3">
    <property type="entry name" value="GTP-BINDING PROTEIN 2"/>
    <property type="match status" value="1"/>
</dbReference>
<dbReference type="CDD" id="cd04165">
    <property type="entry name" value="GTPBP1_like"/>
    <property type="match status" value="1"/>
</dbReference>
<evidence type="ECO:0000259" key="4">
    <source>
        <dbReference type="PROSITE" id="PS51722"/>
    </source>
</evidence>
<dbReference type="InterPro" id="IPR009000">
    <property type="entry name" value="Transl_B-barrel_sf"/>
</dbReference>
<dbReference type="InterPro" id="IPR035531">
    <property type="entry name" value="GTPBP1-like"/>
</dbReference>
<sequence length="641" mass="69842">MGLDLVVGRISGVPVTIPSLTAPAMMSGFSGFDLFDPGTSDEPASWDDLGCLSASAFLAQSKPVSRRVLPPRSKTAIDLTHLKTQPIGTFRIRTRMHSSHSEGDFTSLPPEPQQGNIEYKLKLVNPTEQRLEHLVTQMKWRLREGQGEAIYEIGVEDNGLMTGLSEEDLTSSLDTLREMARRLGATINVLREKVTTTEHGLRTVAEVLVRKVPDDQQCIDLRVCVLGNADVGKSTLVGVLTQGHLDNGRGRARLNMFRHLHEIQSGRTSSISHELLGFDADGQAIDYVQCNTAEEICEHSSKLITFIDLAGHQKYLRTTISGLTGYCPHYISASAGVVPMTQDLLSMAVALEVPFFVMVTKVDMTPKPKLQATLASLQSLLTSVGANKVPLVVKTADHCITAAGNALKENVVPIFCVSAVTGTGLTLAKKFLHLLPPGAGLKEQEKLEQDHPEFQIDEIFDVPHVGTVVGGLVTQGIITEGMTMNLGPFPDGHFQSVSVSSIKRNRAGCRLVRATQSAALAIDFPFSDLRRGMSLVDPRATETHACLYFQAKISVLFHPKAISPGFQTSVHIGNVRQTAVMEAIIAAKGLQNNDQASVIFRFIRHPEYIKVGQRLLFRDGRSKGIGKITQIFPYEKPVTGS</sequence>
<dbReference type="InterPro" id="IPR009001">
    <property type="entry name" value="Transl_elong_EF1A/Init_IF2_C"/>
</dbReference>
<dbReference type="SUPFAM" id="SSF50447">
    <property type="entry name" value="Translation proteins"/>
    <property type="match status" value="1"/>
</dbReference>
<evidence type="ECO:0000256" key="2">
    <source>
        <dbReference type="ARBA" id="ARBA00022741"/>
    </source>
</evidence>
<dbReference type="FunFam" id="2.40.30.10:FF:000014">
    <property type="entry name" value="Probable GTP-binding protein 1"/>
    <property type="match status" value="1"/>
</dbReference>
<comment type="caution">
    <text evidence="5">The sequence shown here is derived from an EMBL/GenBank/DDBJ whole genome shotgun (WGS) entry which is preliminary data.</text>
</comment>
<proteinExistence type="inferred from homology"/>
<evidence type="ECO:0000256" key="3">
    <source>
        <dbReference type="ARBA" id="ARBA00023134"/>
    </source>
</evidence>
<dbReference type="FunFam" id="3.40.50.300:FF:000091">
    <property type="entry name" value="Probable GTP-binding protein 1"/>
    <property type="match status" value="1"/>
</dbReference>
<dbReference type="GO" id="GO:0003746">
    <property type="term" value="F:translation elongation factor activity"/>
    <property type="evidence" value="ECO:0007669"/>
    <property type="project" value="TreeGrafter"/>
</dbReference>
<comment type="similarity">
    <text evidence="1">Belongs to the TRAFAC class translation factor GTPase superfamily. Classic translation factor GTPase family. EF-Tu/EF-1A subfamily.</text>
</comment>
<dbReference type="Pfam" id="PF00009">
    <property type="entry name" value="GTP_EFTU"/>
    <property type="match status" value="1"/>
</dbReference>
<dbReference type="Gene3D" id="2.40.30.10">
    <property type="entry name" value="Translation factors"/>
    <property type="match status" value="1"/>
</dbReference>
<dbReference type="PANTHER" id="PTHR43721">
    <property type="entry name" value="ELONGATION FACTOR TU-RELATED"/>
    <property type="match status" value="1"/>
</dbReference>
<dbReference type="InterPro" id="IPR027417">
    <property type="entry name" value="P-loop_NTPase"/>
</dbReference>
<name>A0A553PLU5_TIGCA</name>
<dbReference type="PROSITE" id="PS51722">
    <property type="entry name" value="G_TR_2"/>
    <property type="match status" value="1"/>
</dbReference>
<dbReference type="Gene3D" id="3.40.50.300">
    <property type="entry name" value="P-loop containing nucleotide triphosphate hydrolases"/>
    <property type="match status" value="1"/>
</dbReference>
<keyword evidence="2" id="KW-0547">Nucleotide-binding</keyword>
<dbReference type="Proteomes" id="UP000318571">
    <property type="component" value="Chromosome 11"/>
</dbReference>
<dbReference type="GO" id="GO:0005525">
    <property type="term" value="F:GTP binding"/>
    <property type="evidence" value="ECO:0007669"/>
    <property type="project" value="UniProtKB-KW"/>
</dbReference>
<dbReference type="InterPro" id="IPR000795">
    <property type="entry name" value="T_Tr_GTP-bd_dom"/>
</dbReference>
<keyword evidence="6" id="KW-1185">Reference proteome</keyword>
<dbReference type="OMA" id="ENMPMKI"/>
<reference evidence="5 6" key="1">
    <citation type="journal article" date="2018" name="Nat. Ecol. Evol.">
        <title>Genomic signatures of mitonuclear coevolution across populations of Tigriopus californicus.</title>
        <authorList>
            <person name="Barreto F.S."/>
            <person name="Watson E.T."/>
            <person name="Lima T.G."/>
            <person name="Willett C.S."/>
            <person name="Edmands S."/>
            <person name="Li W."/>
            <person name="Burton R.S."/>
        </authorList>
    </citation>
    <scope>NUCLEOTIDE SEQUENCE [LARGE SCALE GENOMIC DNA]</scope>
    <source>
        <strain evidence="5 6">San Diego</strain>
    </source>
</reference>
<gene>
    <name evidence="5" type="ORF">TCAL_06613</name>
</gene>
<dbReference type="CDD" id="cd03708">
    <property type="entry name" value="GTPBP_III"/>
    <property type="match status" value="1"/>
</dbReference>
<evidence type="ECO:0000256" key="1">
    <source>
        <dbReference type="ARBA" id="ARBA00007249"/>
    </source>
</evidence>
<keyword evidence="3" id="KW-0342">GTP-binding</keyword>
<evidence type="ECO:0000313" key="5">
    <source>
        <dbReference type="EMBL" id="TRY78645.1"/>
    </source>
</evidence>
<dbReference type="GO" id="GO:0003924">
    <property type="term" value="F:GTPase activity"/>
    <property type="evidence" value="ECO:0007669"/>
    <property type="project" value="InterPro"/>
</dbReference>
<dbReference type="SUPFAM" id="SSF50465">
    <property type="entry name" value="EF-Tu/eEF-1alpha/eIF2-gamma C-terminal domain"/>
    <property type="match status" value="1"/>
</dbReference>